<protein>
    <submittedName>
        <fullName evidence="2">DUF402 domain-containing protein</fullName>
    </submittedName>
</protein>
<evidence type="ECO:0000313" key="2">
    <source>
        <dbReference type="EMBL" id="MFC4123401.1"/>
    </source>
</evidence>
<dbReference type="InterPro" id="IPR007295">
    <property type="entry name" value="DUF402"/>
</dbReference>
<proteinExistence type="predicted"/>
<dbReference type="Pfam" id="PF04167">
    <property type="entry name" value="DUF402"/>
    <property type="match status" value="1"/>
</dbReference>
<organism evidence="2 3">
    <name type="scientific">Nocardia rhizosphaerae</name>
    <dbReference type="NCBI Taxonomy" id="1691571"/>
    <lineage>
        <taxon>Bacteria</taxon>
        <taxon>Bacillati</taxon>
        <taxon>Actinomycetota</taxon>
        <taxon>Actinomycetes</taxon>
        <taxon>Mycobacteriales</taxon>
        <taxon>Nocardiaceae</taxon>
        <taxon>Nocardia</taxon>
    </lineage>
</organism>
<dbReference type="InterPro" id="IPR014465">
    <property type="entry name" value="UCP012622"/>
</dbReference>
<evidence type="ECO:0000259" key="1">
    <source>
        <dbReference type="Pfam" id="PF04167"/>
    </source>
</evidence>
<dbReference type="Proteomes" id="UP001595767">
    <property type="component" value="Unassembled WGS sequence"/>
</dbReference>
<gene>
    <name evidence="2" type="ORF">ACFOW8_00515</name>
</gene>
<dbReference type="SUPFAM" id="SSF159234">
    <property type="entry name" value="FomD-like"/>
    <property type="match status" value="1"/>
</dbReference>
<dbReference type="Gene3D" id="2.40.380.10">
    <property type="entry name" value="FomD-like"/>
    <property type="match status" value="1"/>
</dbReference>
<reference evidence="3" key="1">
    <citation type="journal article" date="2019" name="Int. J. Syst. Evol. Microbiol.">
        <title>The Global Catalogue of Microorganisms (GCM) 10K type strain sequencing project: providing services to taxonomists for standard genome sequencing and annotation.</title>
        <authorList>
            <consortium name="The Broad Institute Genomics Platform"/>
            <consortium name="The Broad Institute Genome Sequencing Center for Infectious Disease"/>
            <person name="Wu L."/>
            <person name="Ma J."/>
        </authorList>
    </citation>
    <scope>NUCLEOTIDE SEQUENCE [LARGE SCALE GENOMIC DNA]</scope>
    <source>
        <strain evidence="3">CGMCC 4.7204</strain>
    </source>
</reference>
<dbReference type="PIRSF" id="PIRSF012622">
    <property type="entry name" value="UCP012622"/>
    <property type="match status" value="1"/>
</dbReference>
<dbReference type="EMBL" id="JBHSBA010000001">
    <property type="protein sequence ID" value="MFC4123401.1"/>
    <property type="molecule type" value="Genomic_DNA"/>
</dbReference>
<accession>A0ABV8KXV1</accession>
<comment type="caution">
    <text evidence="2">The sequence shown here is derived from an EMBL/GenBank/DDBJ whole genome shotgun (WGS) entry which is preliminary data.</text>
</comment>
<evidence type="ECO:0000313" key="3">
    <source>
        <dbReference type="Proteomes" id="UP001595767"/>
    </source>
</evidence>
<keyword evidence="3" id="KW-1185">Reference proteome</keyword>
<feature type="domain" description="DUF402" evidence="1">
    <location>
        <begin position="34"/>
        <end position="158"/>
    </location>
</feature>
<dbReference type="RefSeq" id="WP_378543639.1">
    <property type="nucleotide sequence ID" value="NZ_JBHSBA010000001.1"/>
</dbReference>
<name>A0ABV8KXV1_9NOCA</name>
<sequence>MTQASPVHVHPPKIELFDIAARTNTDPKGFVRPVEIYREEPWGLYMGRHSDHPNFHYLESWVLPELGLRASKLYFNPGVTRNQDVYVDVGVFTRESATLWKSVDHYLDLLVRTGREVELVDVDELLAAHTTGLLDTAECQAAIANATAAIDGMAAHGHCMEAWLASRGMILTWR</sequence>
<dbReference type="InterPro" id="IPR035930">
    <property type="entry name" value="FomD-like_sf"/>
</dbReference>